<evidence type="ECO:0000313" key="2">
    <source>
        <dbReference type="EMBL" id="GEK84410.1"/>
    </source>
</evidence>
<accession>A0ABQ0USF4</accession>
<dbReference type="EMBL" id="BJUV01000036">
    <property type="protein sequence ID" value="GEK84410.1"/>
    <property type="molecule type" value="Genomic_DNA"/>
</dbReference>
<organism evidence="2 3">
    <name type="scientific">Frigoribacterium faeni</name>
    <dbReference type="NCBI Taxonomy" id="145483"/>
    <lineage>
        <taxon>Bacteria</taxon>
        <taxon>Bacillati</taxon>
        <taxon>Actinomycetota</taxon>
        <taxon>Actinomycetes</taxon>
        <taxon>Micrococcales</taxon>
        <taxon>Microbacteriaceae</taxon>
        <taxon>Frigoribacterium</taxon>
    </lineage>
</organism>
<evidence type="ECO:0000256" key="1">
    <source>
        <dbReference type="SAM" id="MobiDB-lite"/>
    </source>
</evidence>
<proteinExistence type="predicted"/>
<sequence>MTRVDATMDDDHEATEPQADRQEAVDGLQERLRGIETRPLASRAEAFSHLHDDLRDVLEGATDGPSTEPR</sequence>
<gene>
    <name evidence="2" type="ORF">FFA01_27190</name>
</gene>
<evidence type="ECO:0000313" key="3">
    <source>
        <dbReference type="Proteomes" id="UP000321154"/>
    </source>
</evidence>
<name>A0ABQ0USF4_9MICO</name>
<comment type="caution">
    <text evidence="2">The sequence shown here is derived from an EMBL/GenBank/DDBJ whole genome shotgun (WGS) entry which is preliminary data.</text>
</comment>
<feature type="compositionally biased region" description="Basic and acidic residues" evidence="1">
    <location>
        <begin position="14"/>
        <end position="27"/>
    </location>
</feature>
<protein>
    <submittedName>
        <fullName evidence="2">Uncharacterized protein</fullName>
    </submittedName>
</protein>
<keyword evidence="3" id="KW-1185">Reference proteome</keyword>
<feature type="region of interest" description="Disordered" evidence="1">
    <location>
        <begin position="1"/>
        <end position="27"/>
    </location>
</feature>
<dbReference type="Proteomes" id="UP000321154">
    <property type="component" value="Unassembled WGS sequence"/>
</dbReference>
<reference evidence="2 3" key="1">
    <citation type="submission" date="2019-07" db="EMBL/GenBank/DDBJ databases">
        <title>Whole genome shotgun sequence of Frigoribacterium faeni NBRC 103066.</title>
        <authorList>
            <person name="Hosoyama A."/>
            <person name="Uohara A."/>
            <person name="Ohji S."/>
            <person name="Ichikawa N."/>
        </authorList>
    </citation>
    <scope>NUCLEOTIDE SEQUENCE [LARGE SCALE GENOMIC DNA]</scope>
    <source>
        <strain evidence="2 3">NBRC 103066</strain>
    </source>
</reference>